<dbReference type="CDD" id="cd07989">
    <property type="entry name" value="LPLAT_AGPAT-like"/>
    <property type="match status" value="1"/>
</dbReference>
<evidence type="ECO:0000256" key="3">
    <source>
        <dbReference type="ARBA" id="ARBA00023315"/>
    </source>
</evidence>
<evidence type="ECO:0000313" key="6">
    <source>
        <dbReference type="EMBL" id="EHJ59968.1"/>
    </source>
</evidence>
<dbReference type="EMBL" id="AGFM01000048">
    <property type="protein sequence ID" value="EHJ59968.1"/>
    <property type="molecule type" value="Genomic_DNA"/>
</dbReference>
<feature type="transmembrane region" description="Helical" evidence="4">
    <location>
        <begin position="12"/>
        <end position="31"/>
    </location>
</feature>
<name>G6EFC3_9SPHN</name>
<evidence type="ECO:0000256" key="2">
    <source>
        <dbReference type="ARBA" id="ARBA00022679"/>
    </source>
</evidence>
<protein>
    <submittedName>
        <fullName evidence="6">1-acyl-sn-glycerol-3-phosphate acyltransferase</fullName>
    </submittedName>
</protein>
<evidence type="ECO:0000256" key="4">
    <source>
        <dbReference type="SAM" id="Phobius"/>
    </source>
</evidence>
<keyword evidence="4" id="KW-0812">Transmembrane</keyword>
<evidence type="ECO:0000259" key="5">
    <source>
        <dbReference type="SMART" id="SM00563"/>
    </source>
</evidence>
<dbReference type="AlphaFoldDB" id="G6EFC3"/>
<keyword evidence="4" id="KW-1133">Transmembrane helix</keyword>
<evidence type="ECO:0000256" key="1">
    <source>
        <dbReference type="ARBA" id="ARBA00005189"/>
    </source>
</evidence>
<evidence type="ECO:0000313" key="7">
    <source>
        <dbReference type="Proteomes" id="UP000004030"/>
    </source>
</evidence>
<keyword evidence="2 6" id="KW-0808">Transferase</keyword>
<proteinExistence type="predicted"/>
<keyword evidence="7" id="KW-1185">Reference proteome</keyword>
<comment type="caution">
    <text evidence="6">The sequence shown here is derived from an EMBL/GenBank/DDBJ whole genome shotgun (WGS) entry which is preliminary data.</text>
</comment>
<dbReference type="GO" id="GO:0003841">
    <property type="term" value="F:1-acylglycerol-3-phosphate O-acyltransferase activity"/>
    <property type="evidence" value="ECO:0007669"/>
    <property type="project" value="TreeGrafter"/>
</dbReference>
<organism evidence="6 7">
    <name type="scientific">Novosphingobium pentaromativorans US6-1</name>
    <dbReference type="NCBI Taxonomy" id="1088721"/>
    <lineage>
        <taxon>Bacteria</taxon>
        <taxon>Pseudomonadati</taxon>
        <taxon>Pseudomonadota</taxon>
        <taxon>Alphaproteobacteria</taxon>
        <taxon>Sphingomonadales</taxon>
        <taxon>Sphingomonadaceae</taxon>
        <taxon>Novosphingobium</taxon>
    </lineage>
</organism>
<dbReference type="OrthoDB" id="9808424at2"/>
<comment type="pathway">
    <text evidence="1">Lipid metabolism.</text>
</comment>
<dbReference type="Proteomes" id="UP000004030">
    <property type="component" value="Unassembled WGS sequence"/>
</dbReference>
<keyword evidence="3 6" id="KW-0012">Acyltransferase</keyword>
<dbReference type="InterPro" id="IPR002123">
    <property type="entry name" value="Plipid/glycerol_acylTrfase"/>
</dbReference>
<accession>G6EFC3</accession>
<reference evidence="6 7" key="1">
    <citation type="journal article" date="2012" name="J. Bacteriol.">
        <title>Genome sequence of benzo(a)pyrene-degrading bacterium Novosphingobium pentaromativorans US6-1.</title>
        <authorList>
            <person name="Luo Y.R."/>
            <person name="Kang S.G."/>
            <person name="Kim S.J."/>
            <person name="Kim M.R."/>
            <person name="Li N."/>
            <person name="Lee J.H."/>
            <person name="Kwon K.K."/>
        </authorList>
    </citation>
    <scope>NUCLEOTIDE SEQUENCE [LARGE SCALE GENOMIC DNA]</scope>
    <source>
        <strain evidence="6 7">US6-1</strain>
    </source>
</reference>
<gene>
    <name evidence="6" type="ORF">NSU_3044</name>
</gene>
<dbReference type="PATRIC" id="fig|1088721.3.peg.3004"/>
<dbReference type="SUPFAM" id="SSF69593">
    <property type="entry name" value="Glycerol-3-phosphate (1)-acyltransferase"/>
    <property type="match status" value="1"/>
</dbReference>
<keyword evidence="4" id="KW-0472">Membrane</keyword>
<dbReference type="Pfam" id="PF01553">
    <property type="entry name" value="Acyltransferase"/>
    <property type="match status" value="1"/>
</dbReference>
<sequence length="253" mass="28030">MKILRSWAFDAAWILWTAPFGIVIPVLWLLGSPPKAVRKFTRIWARGVLFGLSWIVGLDFREEGRSNIPPEPCLIICNHQSVWETLAALVLFPEVSIIAKDELLGIPILGWFLKNSPMIVIARGSAASSLRKMKVEGAAALSEGRSVLIFPEGTRKSAHEQVHFKRGVELLYGALGAKVLPVVVDSGKFWGVGGSLKKPGTITVSYLPVLEPGLDITEFARDAEFRMQAERARQLMRNPCALRSDSRKADDRE</sequence>
<dbReference type="GO" id="GO:0006654">
    <property type="term" value="P:phosphatidic acid biosynthetic process"/>
    <property type="evidence" value="ECO:0007669"/>
    <property type="project" value="TreeGrafter"/>
</dbReference>
<feature type="domain" description="Phospholipid/glycerol acyltransferase" evidence="5">
    <location>
        <begin position="73"/>
        <end position="187"/>
    </location>
</feature>
<dbReference type="PANTHER" id="PTHR10434">
    <property type="entry name" value="1-ACYL-SN-GLYCEROL-3-PHOSPHATE ACYLTRANSFERASE"/>
    <property type="match status" value="1"/>
</dbReference>
<dbReference type="SMART" id="SM00563">
    <property type="entry name" value="PlsC"/>
    <property type="match status" value="1"/>
</dbReference>
<dbReference type="PANTHER" id="PTHR10434:SF40">
    <property type="entry name" value="1-ACYL-SN-GLYCEROL-3-PHOSPHATE ACYLTRANSFERASE"/>
    <property type="match status" value="1"/>
</dbReference>
<dbReference type="eggNOG" id="COG0204">
    <property type="taxonomic scope" value="Bacteria"/>
</dbReference>